<organism evidence="3 4">
    <name type="scientific">Lentithecium fluviatile CBS 122367</name>
    <dbReference type="NCBI Taxonomy" id="1168545"/>
    <lineage>
        <taxon>Eukaryota</taxon>
        <taxon>Fungi</taxon>
        <taxon>Dikarya</taxon>
        <taxon>Ascomycota</taxon>
        <taxon>Pezizomycotina</taxon>
        <taxon>Dothideomycetes</taxon>
        <taxon>Pleosporomycetidae</taxon>
        <taxon>Pleosporales</taxon>
        <taxon>Massarineae</taxon>
        <taxon>Lentitheciaceae</taxon>
        <taxon>Lentithecium</taxon>
    </lineage>
</organism>
<dbReference type="EMBL" id="MU005579">
    <property type="protein sequence ID" value="KAF2685251.1"/>
    <property type="molecule type" value="Genomic_DNA"/>
</dbReference>
<dbReference type="AlphaFoldDB" id="A0A6G1J4W9"/>
<keyword evidence="2" id="KW-0732">Signal</keyword>
<evidence type="ECO:0008006" key="5">
    <source>
        <dbReference type="Google" id="ProtNLM"/>
    </source>
</evidence>
<protein>
    <recommendedName>
        <fullName evidence="5">ADP-ribosylation</fullName>
    </recommendedName>
</protein>
<evidence type="ECO:0000313" key="3">
    <source>
        <dbReference type="EMBL" id="KAF2685251.1"/>
    </source>
</evidence>
<evidence type="ECO:0000256" key="1">
    <source>
        <dbReference type="SAM" id="MobiDB-lite"/>
    </source>
</evidence>
<proteinExistence type="predicted"/>
<dbReference type="SUPFAM" id="SSF52309">
    <property type="entry name" value="N-(deoxy)ribosyltransferase-like"/>
    <property type="match status" value="1"/>
</dbReference>
<keyword evidence="4" id="KW-1185">Reference proteome</keyword>
<feature type="region of interest" description="Disordered" evidence="1">
    <location>
        <begin position="66"/>
        <end position="141"/>
    </location>
</feature>
<evidence type="ECO:0000256" key="2">
    <source>
        <dbReference type="SAM" id="SignalP"/>
    </source>
</evidence>
<dbReference type="OrthoDB" id="3795183at2759"/>
<name>A0A6G1J4W9_9PLEO</name>
<dbReference type="Proteomes" id="UP000799291">
    <property type="component" value="Unassembled WGS sequence"/>
</dbReference>
<sequence>MWFSVPPSGHCFLPYLLLGSVLVNAIAIPPHGNRLKGSGAASISVPRAAHLPPSLERTAQPEVARAVTPLKPKPVNPADPVNPAEPNAPPPLTPNNPADSNPPPAAKPNNPADTVPAPAVEPHLGQQAPKANAKPDPNGPVPTETEITTLCSVPENKAIVWSGTSDKVHTYKLQAGLTSDSQAYPAGYTLTFRSTDNAKYVEFASRFSRVFARTAKGEVRLMVPWETGPVPTRTFHKDEWPILKEGLATGRITKIIQVNPNNWAEERIYNPTIYGLTKREKVDLNNVPWDVNLDALGEAWKRTNERGQ</sequence>
<feature type="compositionally biased region" description="Pro residues" evidence="1">
    <location>
        <begin position="86"/>
        <end position="106"/>
    </location>
</feature>
<evidence type="ECO:0000313" key="4">
    <source>
        <dbReference type="Proteomes" id="UP000799291"/>
    </source>
</evidence>
<feature type="chain" id="PRO_5026155460" description="ADP-ribosylation" evidence="2">
    <location>
        <begin position="28"/>
        <end position="308"/>
    </location>
</feature>
<reference evidence="3" key="1">
    <citation type="journal article" date="2020" name="Stud. Mycol.">
        <title>101 Dothideomycetes genomes: a test case for predicting lifestyles and emergence of pathogens.</title>
        <authorList>
            <person name="Haridas S."/>
            <person name="Albert R."/>
            <person name="Binder M."/>
            <person name="Bloem J."/>
            <person name="Labutti K."/>
            <person name="Salamov A."/>
            <person name="Andreopoulos B."/>
            <person name="Baker S."/>
            <person name="Barry K."/>
            <person name="Bills G."/>
            <person name="Bluhm B."/>
            <person name="Cannon C."/>
            <person name="Castanera R."/>
            <person name="Culley D."/>
            <person name="Daum C."/>
            <person name="Ezra D."/>
            <person name="Gonzalez J."/>
            <person name="Henrissat B."/>
            <person name="Kuo A."/>
            <person name="Liang C."/>
            <person name="Lipzen A."/>
            <person name="Lutzoni F."/>
            <person name="Magnuson J."/>
            <person name="Mondo S."/>
            <person name="Nolan M."/>
            <person name="Ohm R."/>
            <person name="Pangilinan J."/>
            <person name="Park H.-J."/>
            <person name="Ramirez L."/>
            <person name="Alfaro M."/>
            <person name="Sun H."/>
            <person name="Tritt A."/>
            <person name="Yoshinaga Y."/>
            <person name="Zwiers L.-H."/>
            <person name="Turgeon B."/>
            <person name="Goodwin S."/>
            <person name="Spatafora J."/>
            <person name="Crous P."/>
            <person name="Grigoriev I."/>
        </authorList>
    </citation>
    <scope>NUCLEOTIDE SEQUENCE</scope>
    <source>
        <strain evidence="3">CBS 122367</strain>
    </source>
</reference>
<accession>A0A6G1J4W9</accession>
<gene>
    <name evidence="3" type="ORF">K458DRAFT_450190</name>
</gene>
<feature type="signal peptide" evidence="2">
    <location>
        <begin position="1"/>
        <end position="27"/>
    </location>
</feature>